<dbReference type="PANTHER" id="PTHR33221">
    <property type="entry name" value="WINGED HELIX-TURN-HELIX TRANSCRIPTIONAL REGULATOR, RRF2 FAMILY"/>
    <property type="match status" value="1"/>
</dbReference>
<accession>A0A9D1TG91</accession>
<proteinExistence type="predicted"/>
<gene>
    <name evidence="1" type="ORF">H9747_11890</name>
</gene>
<name>A0A9D1TG91_9FIRM</name>
<dbReference type="InterPro" id="IPR000944">
    <property type="entry name" value="Tscrpt_reg_Rrf2"/>
</dbReference>
<comment type="caution">
    <text evidence="1">The sequence shown here is derived from an EMBL/GenBank/DDBJ whole genome shotgun (WGS) entry which is preliminary data.</text>
</comment>
<dbReference type="SUPFAM" id="SSF46785">
    <property type="entry name" value="Winged helix' DNA-binding domain"/>
    <property type="match status" value="1"/>
</dbReference>
<dbReference type="AlphaFoldDB" id="A0A9D1TG91"/>
<evidence type="ECO:0000313" key="2">
    <source>
        <dbReference type="Proteomes" id="UP000886814"/>
    </source>
</evidence>
<dbReference type="GO" id="GO:0003700">
    <property type="term" value="F:DNA-binding transcription factor activity"/>
    <property type="evidence" value="ECO:0007669"/>
    <property type="project" value="TreeGrafter"/>
</dbReference>
<dbReference type="PROSITE" id="PS51197">
    <property type="entry name" value="HTH_RRF2_2"/>
    <property type="match status" value="1"/>
</dbReference>
<dbReference type="Gene3D" id="1.10.10.10">
    <property type="entry name" value="Winged helix-like DNA-binding domain superfamily/Winged helix DNA-binding domain"/>
    <property type="match status" value="1"/>
</dbReference>
<organism evidence="1 2">
    <name type="scientific">Candidatus Blautia stercorigallinarum</name>
    <dbReference type="NCBI Taxonomy" id="2838501"/>
    <lineage>
        <taxon>Bacteria</taxon>
        <taxon>Bacillati</taxon>
        <taxon>Bacillota</taxon>
        <taxon>Clostridia</taxon>
        <taxon>Lachnospirales</taxon>
        <taxon>Lachnospiraceae</taxon>
        <taxon>Blautia</taxon>
    </lineage>
</organism>
<reference evidence="1" key="2">
    <citation type="submission" date="2021-04" db="EMBL/GenBank/DDBJ databases">
        <authorList>
            <person name="Gilroy R."/>
        </authorList>
    </citation>
    <scope>NUCLEOTIDE SEQUENCE</scope>
    <source>
        <strain evidence="1">CHK195-9823</strain>
    </source>
</reference>
<dbReference type="InterPro" id="IPR036388">
    <property type="entry name" value="WH-like_DNA-bd_sf"/>
</dbReference>
<evidence type="ECO:0000313" key="1">
    <source>
        <dbReference type="EMBL" id="HIV39674.1"/>
    </source>
</evidence>
<dbReference type="GO" id="GO:0005829">
    <property type="term" value="C:cytosol"/>
    <property type="evidence" value="ECO:0007669"/>
    <property type="project" value="TreeGrafter"/>
</dbReference>
<sequence>MQISMKCSIAVHCLIFIYEAREKARVTSTLLAQSTSCNPVVIRYTLSALKKAGLISVERGKGGARLEKDPEEITLYEIYSALEPEGLSSLIGIHSCAGSKCPIARNIRRVLQDPYQKIEESIKNTMEGITLASMIETYHQGAEEPEDAPRENPLTYS</sequence>
<dbReference type="Proteomes" id="UP000886814">
    <property type="component" value="Unassembled WGS sequence"/>
</dbReference>
<dbReference type="EMBL" id="DXIQ01000079">
    <property type="protein sequence ID" value="HIV39674.1"/>
    <property type="molecule type" value="Genomic_DNA"/>
</dbReference>
<dbReference type="PANTHER" id="PTHR33221:SF15">
    <property type="entry name" value="HTH-TYPE TRANSCRIPTIONAL REGULATOR YWGB-RELATED"/>
    <property type="match status" value="1"/>
</dbReference>
<reference evidence="1" key="1">
    <citation type="journal article" date="2021" name="PeerJ">
        <title>Extensive microbial diversity within the chicken gut microbiome revealed by metagenomics and culture.</title>
        <authorList>
            <person name="Gilroy R."/>
            <person name="Ravi A."/>
            <person name="Getino M."/>
            <person name="Pursley I."/>
            <person name="Horton D.L."/>
            <person name="Alikhan N.F."/>
            <person name="Baker D."/>
            <person name="Gharbi K."/>
            <person name="Hall N."/>
            <person name="Watson M."/>
            <person name="Adriaenssens E.M."/>
            <person name="Foster-Nyarko E."/>
            <person name="Jarju S."/>
            <person name="Secka A."/>
            <person name="Antonio M."/>
            <person name="Oren A."/>
            <person name="Chaudhuri R.R."/>
            <person name="La Ragione R."/>
            <person name="Hildebrand F."/>
            <person name="Pallen M.J."/>
        </authorList>
    </citation>
    <scope>NUCLEOTIDE SEQUENCE</scope>
    <source>
        <strain evidence="1">CHK195-9823</strain>
    </source>
</reference>
<dbReference type="Pfam" id="PF02082">
    <property type="entry name" value="Rrf2"/>
    <property type="match status" value="1"/>
</dbReference>
<protein>
    <submittedName>
        <fullName evidence="1">Rrf2 family transcriptional regulator</fullName>
    </submittedName>
</protein>
<dbReference type="InterPro" id="IPR036390">
    <property type="entry name" value="WH_DNA-bd_sf"/>
</dbReference>